<dbReference type="RefSeq" id="WP_109521229.1">
    <property type="nucleotide sequence ID" value="NZ_QFAW01000019.1"/>
</dbReference>
<dbReference type="InterPro" id="IPR036397">
    <property type="entry name" value="RNaseH_sf"/>
</dbReference>
<dbReference type="EMBL" id="QFAW01000019">
    <property type="protein sequence ID" value="PWE43693.1"/>
    <property type="molecule type" value="Genomic_DNA"/>
</dbReference>
<evidence type="ECO:0000313" key="1">
    <source>
        <dbReference type="EMBL" id="PWE43693.1"/>
    </source>
</evidence>
<dbReference type="AlphaFoldDB" id="A0A2U2D6S9"/>
<dbReference type="OrthoDB" id="5705783at2"/>
<dbReference type="GO" id="GO:0003676">
    <property type="term" value="F:nucleic acid binding"/>
    <property type="evidence" value="ECO:0007669"/>
    <property type="project" value="InterPro"/>
</dbReference>
<gene>
    <name evidence="1" type="ORF">C9I49_15415</name>
</gene>
<protein>
    <recommendedName>
        <fullName evidence="3">Exonuclease domain-containing protein</fullName>
    </recommendedName>
</protein>
<proteinExistence type="predicted"/>
<organism evidence="1 2">
    <name type="scientific">Pseudomonas prosekii</name>
    <dbReference type="NCBI Taxonomy" id="1148509"/>
    <lineage>
        <taxon>Bacteria</taxon>
        <taxon>Pseudomonadati</taxon>
        <taxon>Pseudomonadota</taxon>
        <taxon>Gammaproteobacteria</taxon>
        <taxon>Pseudomonadales</taxon>
        <taxon>Pseudomonadaceae</taxon>
        <taxon>Pseudomonas</taxon>
    </lineage>
</organism>
<evidence type="ECO:0008006" key="3">
    <source>
        <dbReference type="Google" id="ProtNLM"/>
    </source>
</evidence>
<comment type="caution">
    <text evidence="1">The sequence shown here is derived from an EMBL/GenBank/DDBJ whole genome shotgun (WGS) entry which is preliminary data.</text>
</comment>
<dbReference type="Gene3D" id="3.30.420.10">
    <property type="entry name" value="Ribonuclease H-like superfamily/Ribonuclease H"/>
    <property type="match status" value="1"/>
</dbReference>
<dbReference type="InterPro" id="IPR012337">
    <property type="entry name" value="RNaseH-like_sf"/>
</dbReference>
<name>A0A2U2D6S9_9PSED</name>
<dbReference type="Proteomes" id="UP000245056">
    <property type="component" value="Unassembled WGS sequence"/>
</dbReference>
<evidence type="ECO:0000313" key="2">
    <source>
        <dbReference type="Proteomes" id="UP000245056"/>
    </source>
</evidence>
<dbReference type="SUPFAM" id="SSF53098">
    <property type="entry name" value="Ribonuclease H-like"/>
    <property type="match status" value="1"/>
</dbReference>
<sequence length="169" mass="18895">MNHCPTHFIDFEASGIAPDSVPIEVAVVYPDGEYQALIQPARYWNHWSYDAQDMHSLSREQLIAEGKPPLEVAQDMNRLFDGKTLCSDNPTDCFWLDILYEAAEIEPTFEVHPLESFVGREAAGEIYGRIPIKKAHRALQDAQALSNAVVPAVHWACVHKYSKSGVGSQ</sequence>
<accession>A0A2U2D6S9</accession>
<reference evidence="1 2" key="1">
    <citation type="submission" date="2018-05" db="EMBL/GenBank/DDBJ databases">
        <title>Genome sequences of two Antarctic strains of Pseudomonas prosekii: insights into adaptation to extreme conditions.</title>
        <authorList>
            <person name="Snopkova K."/>
            <person name="Dufkova K."/>
            <person name="Cejkova D."/>
            <person name="Sedlacek I."/>
            <person name="Smajs D."/>
        </authorList>
    </citation>
    <scope>NUCLEOTIDE SEQUENCE [LARGE SCALE GENOMIC DNA]</scope>
    <source>
        <strain evidence="1 2">P2673</strain>
    </source>
</reference>